<feature type="compositionally biased region" description="Polar residues" evidence="1">
    <location>
        <begin position="128"/>
        <end position="143"/>
    </location>
</feature>
<feature type="compositionally biased region" description="Polar residues" evidence="1">
    <location>
        <begin position="1"/>
        <end position="21"/>
    </location>
</feature>
<dbReference type="Proteomes" id="UP001201812">
    <property type="component" value="Unassembled WGS sequence"/>
</dbReference>
<reference evidence="2" key="1">
    <citation type="submission" date="2022-01" db="EMBL/GenBank/DDBJ databases">
        <title>Genome Sequence Resource for Two Populations of Ditylenchus destructor, the Migratory Endoparasitic Phytonematode.</title>
        <authorList>
            <person name="Zhang H."/>
            <person name="Lin R."/>
            <person name="Xie B."/>
        </authorList>
    </citation>
    <scope>NUCLEOTIDE SEQUENCE</scope>
    <source>
        <strain evidence="2">BazhouSP</strain>
    </source>
</reference>
<evidence type="ECO:0000313" key="3">
    <source>
        <dbReference type="Proteomes" id="UP001201812"/>
    </source>
</evidence>
<feature type="region of interest" description="Disordered" evidence="1">
    <location>
        <begin position="127"/>
        <end position="162"/>
    </location>
</feature>
<evidence type="ECO:0000313" key="2">
    <source>
        <dbReference type="EMBL" id="KAI1712445.1"/>
    </source>
</evidence>
<dbReference type="AlphaFoldDB" id="A0AAD4N267"/>
<feature type="compositionally biased region" description="Basic and acidic residues" evidence="1">
    <location>
        <begin position="185"/>
        <end position="224"/>
    </location>
</feature>
<organism evidence="2 3">
    <name type="scientific">Ditylenchus destructor</name>
    <dbReference type="NCBI Taxonomy" id="166010"/>
    <lineage>
        <taxon>Eukaryota</taxon>
        <taxon>Metazoa</taxon>
        <taxon>Ecdysozoa</taxon>
        <taxon>Nematoda</taxon>
        <taxon>Chromadorea</taxon>
        <taxon>Rhabditida</taxon>
        <taxon>Tylenchina</taxon>
        <taxon>Tylenchomorpha</taxon>
        <taxon>Sphaerularioidea</taxon>
        <taxon>Anguinidae</taxon>
        <taxon>Anguininae</taxon>
        <taxon>Ditylenchus</taxon>
    </lineage>
</organism>
<gene>
    <name evidence="2" type="ORF">DdX_09531</name>
</gene>
<proteinExistence type="predicted"/>
<evidence type="ECO:0000256" key="1">
    <source>
        <dbReference type="SAM" id="MobiDB-lite"/>
    </source>
</evidence>
<accession>A0AAD4N267</accession>
<sequence length="224" mass="25469">MAGSTQENGLYKNAHSQSQRTGKAEIENGNNRFVHECTQVPTKTIFDKQNNRQTRQLSVCLVRYWETVDIDPDLLSRHFFKTPTLHSKSNRLCSEERKGKAVGNNQLLCALPVPAVFSVHRTIAPNRPTINTKRCPQPTSSGTMEPIPNPPKSSPERDHGTGRFIDHRNVFAQFHSVLICAQNKQKADKRSAVEKSRKDHSSMLFSRPKEKRQINDRSLQKVLD</sequence>
<keyword evidence="3" id="KW-1185">Reference proteome</keyword>
<feature type="region of interest" description="Disordered" evidence="1">
    <location>
        <begin position="184"/>
        <end position="224"/>
    </location>
</feature>
<protein>
    <submittedName>
        <fullName evidence="2">Uncharacterized protein</fullName>
    </submittedName>
</protein>
<comment type="caution">
    <text evidence="2">The sequence shown here is derived from an EMBL/GenBank/DDBJ whole genome shotgun (WGS) entry which is preliminary data.</text>
</comment>
<dbReference type="EMBL" id="JAKKPZ010000018">
    <property type="protein sequence ID" value="KAI1712445.1"/>
    <property type="molecule type" value="Genomic_DNA"/>
</dbReference>
<feature type="region of interest" description="Disordered" evidence="1">
    <location>
        <begin position="1"/>
        <end position="28"/>
    </location>
</feature>
<name>A0AAD4N267_9BILA</name>